<accession>A0A517TYE5</accession>
<organism evidence="1 2">
    <name type="scientific">Lacipirellula limnantheis</name>
    <dbReference type="NCBI Taxonomy" id="2528024"/>
    <lineage>
        <taxon>Bacteria</taxon>
        <taxon>Pseudomonadati</taxon>
        <taxon>Planctomycetota</taxon>
        <taxon>Planctomycetia</taxon>
        <taxon>Pirellulales</taxon>
        <taxon>Lacipirellulaceae</taxon>
        <taxon>Lacipirellula</taxon>
    </lineage>
</organism>
<dbReference type="RefSeq" id="WP_168206859.1">
    <property type="nucleotide sequence ID" value="NZ_CP036339.1"/>
</dbReference>
<evidence type="ECO:0000313" key="2">
    <source>
        <dbReference type="Proteomes" id="UP000317909"/>
    </source>
</evidence>
<proteinExistence type="predicted"/>
<dbReference type="EMBL" id="CP036339">
    <property type="protein sequence ID" value="QDT73392.1"/>
    <property type="molecule type" value="Genomic_DNA"/>
</dbReference>
<keyword evidence="2" id="KW-1185">Reference proteome</keyword>
<evidence type="ECO:0000313" key="1">
    <source>
        <dbReference type="EMBL" id="QDT73392.1"/>
    </source>
</evidence>
<dbReference type="KEGG" id="llh:I41_25810"/>
<gene>
    <name evidence="1" type="ORF">I41_25810</name>
</gene>
<dbReference type="AlphaFoldDB" id="A0A517TYE5"/>
<dbReference type="Proteomes" id="UP000317909">
    <property type="component" value="Chromosome"/>
</dbReference>
<reference evidence="1 2" key="1">
    <citation type="submission" date="2019-02" db="EMBL/GenBank/DDBJ databases">
        <title>Deep-cultivation of Planctomycetes and their phenomic and genomic characterization uncovers novel biology.</title>
        <authorList>
            <person name="Wiegand S."/>
            <person name="Jogler M."/>
            <person name="Boedeker C."/>
            <person name="Pinto D."/>
            <person name="Vollmers J."/>
            <person name="Rivas-Marin E."/>
            <person name="Kohn T."/>
            <person name="Peeters S.H."/>
            <person name="Heuer A."/>
            <person name="Rast P."/>
            <person name="Oberbeckmann S."/>
            <person name="Bunk B."/>
            <person name="Jeske O."/>
            <person name="Meyerdierks A."/>
            <person name="Storesund J.E."/>
            <person name="Kallscheuer N."/>
            <person name="Luecker S."/>
            <person name="Lage O.M."/>
            <person name="Pohl T."/>
            <person name="Merkel B.J."/>
            <person name="Hornburger P."/>
            <person name="Mueller R.-W."/>
            <person name="Bruemmer F."/>
            <person name="Labrenz M."/>
            <person name="Spormann A.M."/>
            <person name="Op den Camp H."/>
            <person name="Overmann J."/>
            <person name="Amann R."/>
            <person name="Jetten M.S.M."/>
            <person name="Mascher T."/>
            <person name="Medema M.H."/>
            <person name="Devos D.P."/>
            <person name="Kaster A.-K."/>
            <person name="Ovreas L."/>
            <person name="Rohde M."/>
            <person name="Galperin M.Y."/>
            <person name="Jogler C."/>
        </authorList>
    </citation>
    <scope>NUCLEOTIDE SEQUENCE [LARGE SCALE GENOMIC DNA]</scope>
    <source>
        <strain evidence="1 2">I41</strain>
    </source>
</reference>
<sequence>MSFQLAFDGGPLDRTVIADRDEPPAVDAWLNLPRYVFRSTRHGRAGSSFDIFYPADLPIAAPFGAAIELHQYRVDCRRITDDGTIHVRAHYVGRTGRAITPTVRAMRPWLAQKCAASEMLA</sequence>
<name>A0A517TYE5_9BACT</name>
<protein>
    <submittedName>
        <fullName evidence="1">Uncharacterized protein</fullName>
    </submittedName>
</protein>